<sequence length="100" mass="10335">MADDAKKPTQAVPDADQNRKSRAPDGVSSQAHRDATGGSDDAAPYPSPHSAKPEDEREDVADGWLSHGGQSSNAYHGTGRLGEQKTAPDGNPNAGAGKDQ</sequence>
<evidence type="ECO:0000313" key="2">
    <source>
        <dbReference type="EMBL" id="RXZ65420.1"/>
    </source>
</evidence>
<comment type="caution">
    <text evidence="2">The sequence shown here is derived from an EMBL/GenBank/DDBJ whole genome shotgun (WGS) entry which is preliminary data.</text>
</comment>
<evidence type="ECO:0000313" key="3">
    <source>
        <dbReference type="Proteomes" id="UP000293623"/>
    </source>
</evidence>
<dbReference type="OrthoDB" id="7573856at2"/>
<dbReference type="RefSeq" id="WP_129522908.1">
    <property type="nucleotide sequence ID" value="NZ_SDPV01000001.1"/>
</dbReference>
<keyword evidence="3" id="KW-1185">Reference proteome</keyword>
<evidence type="ECO:0000256" key="1">
    <source>
        <dbReference type="SAM" id="MobiDB-lite"/>
    </source>
</evidence>
<gene>
    <name evidence="2" type="ORF">ETX26_01275</name>
</gene>
<dbReference type="Proteomes" id="UP000293623">
    <property type="component" value="Unassembled WGS sequence"/>
</dbReference>
<dbReference type="EMBL" id="SDPV01000001">
    <property type="protein sequence ID" value="RXZ65420.1"/>
    <property type="molecule type" value="Genomic_DNA"/>
</dbReference>
<feature type="region of interest" description="Disordered" evidence="1">
    <location>
        <begin position="1"/>
        <end position="100"/>
    </location>
</feature>
<name>A0A4Q2KMD6_9SPHN</name>
<accession>A0A4Q2KMD6</accession>
<reference evidence="2 3" key="1">
    <citation type="submission" date="2019-01" db="EMBL/GenBank/DDBJ databases">
        <title>Altererythrobacter rhizovicinus sp. nov., isolated from the rhizosphere soil of Haloxylon ammodendron.</title>
        <authorList>
            <person name="Li H.-P."/>
            <person name="Gou J.-Y."/>
            <person name="Yao D."/>
            <person name="Han Q.-Q."/>
            <person name="Shao K.-Z."/>
            <person name="Zhao Q."/>
            <person name="Zhang J.-L."/>
        </authorList>
    </citation>
    <scope>NUCLEOTIDE SEQUENCE [LARGE SCALE GENOMIC DNA]</scope>
    <source>
        <strain evidence="2 3">AY-3R</strain>
    </source>
</reference>
<organism evidence="2 3">
    <name type="scientific">Pelagerythrobacter rhizovicinus</name>
    <dbReference type="NCBI Taxonomy" id="2268576"/>
    <lineage>
        <taxon>Bacteria</taxon>
        <taxon>Pseudomonadati</taxon>
        <taxon>Pseudomonadota</taxon>
        <taxon>Alphaproteobacteria</taxon>
        <taxon>Sphingomonadales</taxon>
        <taxon>Erythrobacteraceae</taxon>
        <taxon>Pelagerythrobacter</taxon>
    </lineage>
</organism>
<dbReference type="AlphaFoldDB" id="A0A4Q2KMD6"/>
<proteinExistence type="predicted"/>
<protein>
    <submittedName>
        <fullName evidence="2">Uncharacterized protein</fullName>
    </submittedName>
</protein>